<feature type="compositionally biased region" description="Basic and acidic residues" evidence="1">
    <location>
        <begin position="498"/>
        <end position="507"/>
    </location>
</feature>
<feature type="region of interest" description="Disordered" evidence="1">
    <location>
        <begin position="179"/>
        <end position="269"/>
    </location>
</feature>
<feature type="compositionally biased region" description="Basic and acidic residues" evidence="1">
    <location>
        <begin position="337"/>
        <end position="346"/>
    </location>
</feature>
<sequence>MTSNGGPSTSASVGTTDPAYTQIFAAMQAQAVASMLGQNTFSATNMLGQNALMAQFSSQNTMSNFAGVNSSQSNLVTAMGMQALQQTAGINFSQLTMGQLMADAIKMSTPVGSMPDDEELLIQALCESETKGHSYRQALEGLHGKNSHAANVWKDYYLEHHRRLNGIISKRCQSCAKPGCAKRPRFDESGPSSSHEKPPLARPSRPLRRRSKEKERAKASRSFDDDDELDVKPPKPSPEPQQSTSERASVDRIPSRCPTPPTELIPIDPQGKAHRYTDADHDFMLNYLRWRLHQEPSITQELLGDELAEKVPHHSAPSWRRYMQRKKDEVEPIFQEARRATPPHEDESSETAADQSDAESASGSQTRDSDNKESDAGDGDSTGEHDEHDEDSDGHDEKDTDSEDDLRHMSGRREAFSDADRRIMARYIASIPDWETLTAKDRWLPYEQMYPQRNFKAYAQLYRTHGAAVDYEAYKYRQRREQQQSVSAQVGRRTGTKGNEEQSSDSRSHKRRHSDSSSGGEKDVPLSARKRGRSDE</sequence>
<proteinExistence type="predicted"/>
<dbReference type="EMBL" id="OZ037944">
    <property type="protein sequence ID" value="CAL1695572.1"/>
    <property type="molecule type" value="Genomic_DNA"/>
</dbReference>
<organism evidence="2 3">
    <name type="scientific">Somion occarium</name>
    <dbReference type="NCBI Taxonomy" id="3059160"/>
    <lineage>
        <taxon>Eukaryota</taxon>
        <taxon>Fungi</taxon>
        <taxon>Dikarya</taxon>
        <taxon>Basidiomycota</taxon>
        <taxon>Agaricomycotina</taxon>
        <taxon>Agaricomycetes</taxon>
        <taxon>Polyporales</taxon>
        <taxon>Cerrenaceae</taxon>
        <taxon>Somion</taxon>
    </lineage>
</organism>
<gene>
    <name evidence="2" type="ORF">GFSPODELE1_LOCUS809</name>
</gene>
<evidence type="ECO:0000256" key="1">
    <source>
        <dbReference type="SAM" id="MobiDB-lite"/>
    </source>
</evidence>
<feature type="region of interest" description="Disordered" evidence="1">
    <location>
        <begin position="480"/>
        <end position="536"/>
    </location>
</feature>
<name>A0ABP1CLL9_9APHY</name>
<feature type="compositionally biased region" description="Acidic residues" evidence="1">
    <location>
        <begin position="387"/>
        <end position="404"/>
    </location>
</feature>
<feature type="region of interest" description="Disordered" evidence="1">
    <location>
        <begin position="337"/>
        <end position="420"/>
    </location>
</feature>
<accession>A0ABP1CLL9</accession>
<protein>
    <submittedName>
        <fullName evidence="2">Uncharacterized protein</fullName>
    </submittedName>
</protein>
<feature type="compositionally biased region" description="Basic and acidic residues" evidence="1">
    <location>
        <begin position="184"/>
        <end position="199"/>
    </location>
</feature>
<keyword evidence="3" id="KW-1185">Reference proteome</keyword>
<feature type="compositionally biased region" description="Polar residues" evidence="1">
    <location>
        <begin position="350"/>
        <end position="366"/>
    </location>
</feature>
<feature type="compositionally biased region" description="Basic and acidic residues" evidence="1">
    <location>
        <begin position="405"/>
        <end position="420"/>
    </location>
</feature>
<evidence type="ECO:0000313" key="2">
    <source>
        <dbReference type="EMBL" id="CAL1695572.1"/>
    </source>
</evidence>
<feature type="compositionally biased region" description="Basic and acidic residues" evidence="1">
    <location>
        <begin position="212"/>
        <end position="223"/>
    </location>
</feature>
<reference evidence="3" key="1">
    <citation type="submission" date="2024-04" db="EMBL/GenBank/DDBJ databases">
        <authorList>
            <person name="Shaw F."/>
            <person name="Minotto A."/>
        </authorList>
    </citation>
    <scope>NUCLEOTIDE SEQUENCE [LARGE SCALE GENOMIC DNA]</scope>
</reference>
<evidence type="ECO:0000313" key="3">
    <source>
        <dbReference type="Proteomes" id="UP001497453"/>
    </source>
</evidence>
<dbReference type="Proteomes" id="UP001497453">
    <property type="component" value="Chromosome 1"/>
</dbReference>